<dbReference type="RefSeq" id="WP_090703068.1">
    <property type="nucleotide sequence ID" value="NZ_FNHH01000008.1"/>
</dbReference>
<dbReference type="AlphaFoldDB" id="A0A1G9RJA9"/>
<sequence>MTHYFRNILIVLFFIVLIQGCSSDPVEKRKVRTLSDEQLDSIALIYDPKKADKRIDEFMMNLHRRSGFNGNVLVAKKGKIIYEKAIGWADHLHRDSLKINSVFELASVTKTFTSTAVMMLVEDGKLRLDQDVKEFFPDFPYDGITVKLLLTHRSGMMNYVYFVDDLWKAQKKDERPGITNQDVMKLIAEHKPAPYMKPNRKFHYNNSNYMVLGAIIEKVSGQKFSQFMADNIFKPLGMKKTAVYSKAEYTKIPVDVVGHDRTWRRSVAQNFLDGPVGDKGIYSTIHDLYLFDRAMRKGRLLDASTMDSIYAPHNEMQRGHFNYGYGWRTFVDGKHKVVYHTGWWHGFRHIYLRQLDKDVTVILLSNLTNGSLLKLDELFNAAGMPVVRRSAYSGSGQSSVSDDED</sequence>
<evidence type="ECO:0000313" key="2">
    <source>
        <dbReference type="EMBL" id="SDM23392.1"/>
    </source>
</evidence>
<dbReference type="EMBL" id="FNHH01000008">
    <property type="protein sequence ID" value="SDM23392.1"/>
    <property type="molecule type" value="Genomic_DNA"/>
</dbReference>
<name>A0A1G9RJA9_9SPHI</name>
<dbReference type="Pfam" id="PF00144">
    <property type="entry name" value="Beta-lactamase"/>
    <property type="match status" value="1"/>
</dbReference>
<reference evidence="3" key="1">
    <citation type="submission" date="2016-10" db="EMBL/GenBank/DDBJ databases">
        <authorList>
            <person name="Varghese N."/>
            <person name="Submissions S."/>
        </authorList>
    </citation>
    <scope>NUCLEOTIDE SEQUENCE [LARGE SCALE GENOMIC DNA]</scope>
    <source>
        <strain evidence="3">DSM 24536</strain>
    </source>
</reference>
<dbReference type="SUPFAM" id="SSF56601">
    <property type="entry name" value="beta-lactamase/transpeptidase-like"/>
    <property type="match status" value="1"/>
</dbReference>
<gene>
    <name evidence="2" type="ORF">SAMN05421813_10845</name>
</gene>
<keyword evidence="3" id="KW-1185">Reference proteome</keyword>
<dbReference type="PROSITE" id="PS51257">
    <property type="entry name" value="PROKAR_LIPOPROTEIN"/>
    <property type="match status" value="1"/>
</dbReference>
<dbReference type="InterPro" id="IPR001466">
    <property type="entry name" value="Beta-lactam-related"/>
</dbReference>
<dbReference type="PANTHER" id="PTHR46825:SF9">
    <property type="entry name" value="BETA-LACTAMASE-RELATED DOMAIN-CONTAINING PROTEIN"/>
    <property type="match status" value="1"/>
</dbReference>
<organism evidence="2 3">
    <name type="scientific">Daejeonella rubra</name>
    <dbReference type="NCBI Taxonomy" id="990371"/>
    <lineage>
        <taxon>Bacteria</taxon>
        <taxon>Pseudomonadati</taxon>
        <taxon>Bacteroidota</taxon>
        <taxon>Sphingobacteriia</taxon>
        <taxon>Sphingobacteriales</taxon>
        <taxon>Sphingobacteriaceae</taxon>
        <taxon>Daejeonella</taxon>
    </lineage>
</organism>
<dbReference type="Gene3D" id="3.40.710.10">
    <property type="entry name" value="DD-peptidase/beta-lactamase superfamily"/>
    <property type="match status" value="1"/>
</dbReference>
<dbReference type="Proteomes" id="UP000199226">
    <property type="component" value="Unassembled WGS sequence"/>
</dbReference>
<dbReference type="PANTHER" id="PTHR46825">
    <property type="entry name" value="D-ALANYL-D-ALANINE-CARBOXYPEPTIDASE/ENDOPEPTIDASE AMPH"/>
    <property type="match status" value="1"/>
</dbReference>
<dbReference type="OrthoDB" id="9793489at2"/>
<protein>
    <submittedName>
        <fullName evidence="2">CubicO group peptidase, beta-lactamase class C family</fullName>
    </submittedName>
</protein>
<evidence type="ECO:0000259" key="1">
    <source>
        <dbReference type="Pfam" id="PF00144"/>
    </source>
</evidence>
<dbReference type="STRING" id="990371.SAMN05421813_10845"/>
<accession>A0A1G9RJA9</accession>
<evidence type="ECO:0000313" key="3">
    <source>
        <dbReference type="Proteomes" id="UP000199226"/>
    </source>
</evidence>
<proteinExistence type="predicted"/>
<dbReference type="InterPro" id="IPR012338">
    <property type="entry name" value="Beta-lactam/transpept-like"/>
</dbReference>
<feature type="domain" description="Beta-lactamase-related" evidence="1">
    <location>
        <begin position="71"/>
        <end position="370"/>
    </location>
</feature>
<dbReference type="InterPro" id="IPR050491">
    <property type="entry name" value="AmpC-like"/>
</dbReference>